<dbReference type="InterPro" id="IPR027786">
    <property type="entry name" value="Nse4/EID"/>
</dbReference>
<evidence type="ECO:0000313" key="11">
    <source>
        <dbReference type="Proteomes" id="UP000008022"/>
    </source>
</evidence>
<evidence type="ECO:0000256" key="4">
    <source>
        <dbReference type="ARBA" id="ARBA00023172"/>
    </source>
</evidence>
<keyword evidence="3 7" id="KW-0227">DNA damage</keyword>
<evidence type="ECO:0000256" key="6">
    <source>
        <dbReference type="ARBA" id="ARBA00023242"/>
    </source>
</evidence>
<dbReference type="GO" id="GO:0005634">
    <property type="term" value="C:nucleus"/>
    <property type="evidence" value="ECO:0007669"/>
    <property type="project" value="UniProtKB-SubCell"/>
</dbReference>
<keyword evidence="11" id="KW-1185">Reference proteome</keyword>
<evidence type="ECO:0000256" key="8">
    <source>
        <dbReference type="SAM" id="MobiDB-lite"/>
    </source>
</evidence>
<name>A0A0E0QL31_ORYRU</name>
<feature type="compositionally biased region" description="Low complexity" evidence="8">
    <location>
        <begin position="16"/>
        <end position="25"/>
    </location>
</feature>
<evidence type="ECO:0000256" key="2">
    <source>
        <dbReference type="ARBA" id="ARBA00008997"/>
    </source>
</evidence>
<dbReference type="PANTHER" id="PTHR16140:SF15">
    <property type="entry name" value="NON-STRUCTURAL MAINTENANCE OF CHROMOSOMES ELEMENT 4"/>
    <property type="match status" value="1"/>
</dbReference>
<sequence length="397" mass="44597">MEASRPAHARHMESNAARAAAAAAGEGVGDHDDDGEEEEEEEKWREALAAAWGQSRAKREAIRARYAAVKDMIRAEKDGADMRRLGVAMGEIKQLHHKVQRPKEQVADGEALLELVNSLAITAKSKKKDGPTPSEFVTSLLTKFGVRASLLDASIESFSCSDLGAMASPLFMTATGCQTMNGALNLAIEERRKRVARRLFDRFPSKPAGLYETTPDLDERNDTDKNMAVMFKLLRKNKCVKLENLILNRQSFAQTVENIFALSFLVKDGRVEIDVDDKGNHFVVPRNAPAAELITSREVINSQYVFRFDTKDWKIMEGVVEPGDELMPHRQNNIGEHYNNAKSYSASEPQRKRDEFAQGEGMDETLIKPCAEDVILKRKRRSEAESLKHWFSSCKWQ</sequence>
<evidence type="ECO:0000256" key="7">
    <source>
        <dbReference type="RuleBase" id="RU365071"/>
    </source>
</evidence>
<dbReference type="AlphaFoldDB" id="A0A0E0QL31"/>
<dbReference type="Gramene" id="ORUFI08G22530.1">
    <property type="protein sequence ID" value="ORUFI08G22530.1"/>
    <property type="gene ID" value="ORUFI08G22530"/>
</dbReference>
<dbReference type="Proteomes" id="UP000008022">
    <property type="component" value="Unassembled WGS sequence"/>
</dbReference>
<dbReference type="GO" id="GO:0006281">
    <property type="term" value="P:DNA repair"/>
    <property type="evidence" value="ECO:0007669"/>
    <property type="project" value="UniProtKB-UniRule"/>
</dbReference>
<comment type="subcellular location">
    <subcellularLocation>
        <location evidence="1 7">Nucleus</location>
    </subcellularLocation>
</comment>
<reference evidence="10" key="2">
    <citation type="submission" date="2015-06" db="UniProtKB">
        <authorList>
            <consortium name="EnsemblPlants"/>
        </authorList>
    </citation>
    <scope>IDENTIFICATION</scope>
</reference>
<evidence type="ECO:0000313" key="10">
    <source>
        <dbReference type="EnsemblPlants" id="ORUFI08G22530.1"/>
    </source>
</evidence>
<evidence type="ECO:0000256" key="1">
    <source>
        <dbReference type="ARBA" id="ARBA00004123"/>
    </source>
</evidence>
<feature type="domain" description="Non-structural maintenance of chromosome element 4 C-terminal" evidence="9">
    <location>
        <begin position="240"/>
        <end position="322"/>
    </location>
</feature>
<dbReference type="PANTHER" id="PTHR16140">
    <property type="entry name" value="NON-STRUCTURAL MAINTENANCE OF CHROMOSOMES ELEMENT 4"/>
    <property type="match status" value="1"/>
</dbReference>
<dbReference type="GO" id="GO:0030915">
    <property type="term" value="C:Smc5-Smc6 complex"/>
    <property type="evidence" value="ECO:0007669"/>
    <property type="project" value="UniProtKB-UniRule"/>
</dbReference>
<dbReference type="GO" id="GO:0006310">
    <property type="term" value="P:DNA recombination"/>
    <property type="evidence" value="ECO:0007669"/>
    <property type="project" value="UniProtKB-UniRule"/>
</dbReference>
<feature type="region of interest" description="Disordered" evidence="8">
    <location>
        <begin position="339"/>
        <end position="359"/>
    </location>
</feature>
<comment type="subunit">
    <text evidence="7">Component of the SMC5-SMC6 complex.</text>
</comment>
<dbReference type="InterPro" id="IPR014854">
    <property type="entry name" value="Nse4_C"/>
</dbReference>
<organism evidence="10 11">
    <name type="scientific">Oryza rufipogon</name>
    <name type="common">Brownbeard rice</name>
    <name type="synonym">Asian wild rice</name>
    <dbReference type="NCBI Taxonomy" id="4529"/>
    <lineage>
        <taxon>Eukaryota</taxon>
        <taxon>Viridiplantae</taxon>
        <taxon>Streptophyta</taxon>
        <taxon>Embryophyta</taxon>
        <taxon>Tracheophyta</taxon>
        <taxon>Spermatophyta</taxon>
        <taxon>Magnoliopsida</taxon>
        <taxon>Liliopsida</taxon>
        <taxon>Poales</taxon>
        <taxon>Poaceae</taxon>
        <taxon>BOP clade</taxon>
        <taxon>Oryzoideae</taxon>
        <taxon>Oryzeae</taxon>
        <taxon>Oryzinae</taxon>
        <taxon>Oryza</taxon>
    </lineage>
</organism>
<dbReference type="STRING" id="4529.A0A0E0QL31"/>
<dbReference type="HOGENOM" id="CLU_041037_0_1_1"/>
<reference evidence="11" key="1">
    <citation type="submission" date="2013-06" db="EMBL/GenBank/DDBJ databases">
        <authorList>
            <person name="Zhao Q."/>
        </authorList>
    </citation>
    <scope>NUCLEOTIDE SEQUENCE</scope>
    <source>
        <strain evidence="11">cv. W1943</strain>
    </source>
</reference>
<evidence type="ECO:0000259" key="9">
    <source>
        <dbReference type="Pfam" id="PF08743"/>
    </source>
</evidence>
<dbReference type="OMA" id="ATGCQTM"/>
<dbReference type="Pfam" id="PF08743">
    <property type="entry name" value="Nse4_C"/>
    <property type="match status" value="1"/>
</dbReference>
<keyword evidence="4 7" id="KW-0233">DNA recombination</keyword>
<accession>A0A0E0QL31</accession>
<proteinExistence type="inferred from homology"/>
<protein>
    <recommendedName>
        <fullName evidence="7">Non-structural maintenance of chromosomes element 4</fullName>
    </recommendedName>
</protein>
<dbReference type="EnsemblPlants" id="ORUFI08G22530.1">
    <property type="protein sequence ID" value="ORUFI08G22530.1"/>
    <property type="gene ID" value="ORUFI08G22530"/>
</dbReference>
<comment type="function">
    <text evidence="7">Component of the SMC5-SMC6 complex, that promotes sister chromatid alignment after DNA damage and facilitates double-stranded DNA breaks (DSBs) repair via homologous recombination between sister chromatids.</text>
</comment>
<keyword evidence="6 7" id="KW-0539">Nucleus</keyword>
<keyword evidence="5 7" id="KW-0234">DNA repair</keyword>
<comment type="similarity">
    <text evidence="2 7">Belongs to the NSE4 family.</text>
</comment>
<feature type="compositionally biased region" description="Polar residues" evidence="8">
    <location>
        <begin position="339"/>
        <end position="348"/>
    </location>
</feature>
<feature type="region of interest" description="Disordered" evidence="8">
    <location>
        <begin position="1"/>
        <end position="45"/>
    </location>
</feature>
<evidence type="ECO:0000256" key="3">
    <source>
        <dbReference type="ARBA" id="ARBA00022763"/>
    </source>
</evidence>
<dbReference type="eggNOG" id="KOG2866">
    <property type="taxonomic scope" value="Eukaryota"/>
</dbReference>
<evidence type="ECO:0000256" key="5">
    <source>
        <dbReference type="ARBA" id="ARBA00023204"/>
    </source>
</evidence>
<feature type="compositionally biased region" description="Acidic residues" evidence="8">
    <location>
        <begin position="31"/>
        <end position="41"/>
    </location>
</feature>